<gene>
    <name evidence="16" type="ORF">CDN99_03175</name>
</gene>
<organism evidence="16 17">
    <name type="scientific">Roseateles aquatilis</name>
    <dbReference type="NCBI Taxonomy" id="431061"/>
    <lineage>
        <taxon>Bacteria</taxon>
        <taxon>Pseudomonadati</taxon>
        <taxon>Pseudomonadota</taxon>
        <taxon>Betaproteobacteria</taxon>
        <taxon>Burkholderiales</taxon>
        <taxon>Sphaerotilaceae</taxon>
        <taxon>Roseateles</taxon>
    </lineage>
</organism>
<dbReference type="Gene3D" id="2.40.170.20">
    <property type="entry name" value="TonB-dependent receptor, beta-barrel domain"/>
    <property type="match status" value="1"/>
</dbReference>
<dbReference type="InterPro" id="IPR037066">
    <property type="entry name" value="Plug_dom_sf"/>
</dbReference>
<feature type="domain" description="TonB-dependent receptor plug" evidence="15">
    <location>
        <begin position="136"/>
        <end position="234"/>
    </location>
</feature>
<keyword evidence="3 11" id="KW-0813">Transport</keyword>
<evidence type="ECO:0000256" key="8">
    <source>
        <dbReference type="ARBA" id="ARBA00023136"/>
    </source>
</evidence>
<name>A0A246JLK7_9BURK</name>
<dbReference type="SUPFAM" id="SSF56935">
    <property type="entry name" value="Porins"/>
    <property type="match status" value="1"/>
</dbReference>
<evidence type="ECO:0000256" key="1">
    <source>
        <dbReference type="ARBA" id="ARBA00004571"/>
    </source>
</evidence>
<dbReference type="EMBL" id="NIOF01000001">
    <property type="protein sequence ID" value="OWQ93487.1"/>
    <property type="molecule type" value="Genomic_DNA"/>
</dbReference>
<keyword evidence="9" id="KW-0675">Receptor</keyword>
<keyword evidence="10 11" id="KW-0998">Cell outer membrane</keyword>
<dbReference type="PANTHER" id="PTHR30069:SF29">
    <property type="entry name" value="HEMOGLOBIN AND HEMOGLOBIN-HAPTOGLOBIN-BINDING PROTEIN 1-RELATED"/>
    <property type="match status" value="1"/>
</dbReference>
<sequence>MKVPRCLSSQNVQRAILRTVLRRIGPDTTRISPLPALPSQPSPDWPRLPCHCLSMTRTRRPALHPISVALMLGLSSTAWSQATPQNPPTEAPQKSPAPQRARPDAAPAKPDASAPNPRQLDRVEIQGTSRDDDQRRASTASKIIIGREEIERYGDSTIGEVLKRLPGVTTGGRPGRGGEVRMRGMGGGYTQILVNGERMPPGFSLDELPPEQIERIEVMRAPTAEFGARAIAGTINVVLREALQRRLNEVRLATTFERDHVTPNLSWTRNDKLDDNGGAYNVTINAMQHKRVDDINSQSLTQLVDNQGRVTRETLLKNLGNSNDERKSINMTGRLQLRLDGGDTIAIQPFVMVGRGNSSSRFNQTQTPALPDTDLDHIRYTDAATTGEGRSTMARLNLQWNKRLNETSRLETRLGAGRMTMSSESDRLESNGSKFYRSQDDDTKSRDTSWSFSSKLTHQMENEHSLVAGVEGEGTDRNQTRTCLQSYTQGQAGLPCAYLADFGDNVNASTRRFAAYAQDEWNVGKQWGFYAGLRWEGIKTESSSNMGPISNSSSVVTPLLHAVYKLDEKSKEQIRASLTRSYRSPNLNDIVGRLSISNRYPCGDPTQPACTTNTIDSPDRLGNPNLKPEMATGVEIGYEKYLEKGGLLSANFFYRRITDLIRSQALLETVPYAPVQRYVVRPRNIGDATTYGVELEAKFRLDEYLTDALPVNVRSNLSLFHSAVDGIPGPNNRLDQQPHYTANLGADYRLRGIPLTLGASLNYTPSNLLQQSPQVLAEIDKKRVIDASAMWTFSPAVAVRVSASNLVPLTYGNGSLAITPGRVVTSESTGRSFTVWQVRLELKV</sequence>
<dbReference type="CDD" id="cd01347">
    <property type="entry name" value="ligand_gated_channel"/>
    <property type="match status" value="1"/>
</dbReference>
<dbReference type="Pfam" id="PF07715">
    <property type="entry name" value="Plug"/>
    <property type="match status" value="1"/>
</dbReference>
<evidence type="ECO:0000256" key="3">
    <source>
        <dbReference type="ARBA" id="ARBA00022448"/>
    </source>
</evidence>
<keyword evidence="4 11" id="KW-1134">Transmembrane beta strand</keyword>
<evidence type="ECO:0000256" key="2">
    <source>
        <dbReference type="ARBA" id="ARBA00009810"/>
    </source>
</evidence>
<comment type="caution">
    <text evidence="16">The sequence shown here is derived from an EMBL/GenBank/DDBJ whole genome shotgun (WGS) entry which is preliminary data.</text>
</comment>
<proteinExistence type="inferred from homology"/>
<dbReference type="Gene3D" id="2.170.130.10">
    <property type="entry name" value="TonB-dependent receptor, plug domain"/>
    <property type="match status" value="1"/>
</dbReference>
<evidence type="ECO:0000259" key="14">
    <source>
        <dbReference type="Pfam" id="PF00593"/>
    </source>
</evidence>
<dbReference type="AlphaFoldDB" id="A0A246JLK7"/>
<protein>
    <recommendedName>
        <fullName evidence="18">TonB-dependent receptor</fullName>
    </recommendedName>
</protein>
<evidence type="ECO:0000259" key="15">
    <source>
        <dbReference type="Pfam" id="PF07715"/>
    </source>
</evidence>
<keyword evidence="7 12" id="KW-0798">TonB box</keyword>
<dbReference type="Pfam" id="PF00593">
    <property type="entry name" value="TonB_dep_Rec_b-barrel"/>
    <property type="match status" value="1"/>
</dbReference>
<evidence type="ECO:0000256" key="9">
    <source>
        <dbReference type="ARBA" id="ARBA00023170"/>
    </source>
</evidence>
<evidence type="ECO:0000313" key="17">
    <source>
        <dbReference type="Proteomes" id="UP000197468"/>
    </source>
</evidence>
<evidence type="ECO:0008006" key="18">
    <source>
        <dbReference type="Google" id="ProtNLM"/>
    </source>
</evidence>
<evidence type="ECO:0000256" key="6">
    <source>
        <dbReference type="ARBA" id="ARBA00022729"/>
    </source>
</evidence>
<dbReference type="InterPro" id="IPR036942">
    <property type="entry name" value="Beta-barrel_TonB_sf"/>
</dbReference>
<feature type="domain" description="TonB-dependent receptor-like beta-barrel" evidence="14">
    <location>
        <begin position="360"/>
        <end position="806"/>
    </location>
</feature>
<evidence type="ECO:0000256" key="11">
    <source>
        <dbReference type="PROSITE-ProRule" id="PRU01360"/>
    </source>
</evidence>
<feature type="compositionally biased region" description="Basic and acidic residues" evidence="13">
    <location>
        <begin position="119"/>
        <end position="136"/>
    </location>
</feature>
<evidence type="ECO:0000256" key="10">
    <source>
        <dbReference type="ARBA" id="ARBA00023237"/>
    </source>
</evidence>
<evidence type="ECO:0000256" key="7">
    <source>
        <dbReference type="ARBA" id="ARBA00023077"/>
    </source>
</evidence>
<feature type="region of interest" description="Disordered" evidence="13">
    <location>
        <begin position="79"/>
        <end position="140"/>
    </location>
</feature>
<dbReference type="PROSITE" id="PS52016">
    <property type="entry name" value="TONB_DEPENDENT_REC_3"/>
    <property type="match status" value="1"/>
</dbReference>
<keyword evidence="17" id="KW-1185">Reference proteome</keyword>
<keyword evidence="5 11" id="KW-0812">Transmembrane</keyword>
<accession>A0A246JLK7</accession>
<evidence type="ECO:0000256" key="12">
    <source>
        <dbReference type="RuleBase" id="RU003357"/>
    </source>
</evidence>
<dbReference type="InterPro" id="IPR000531">
    <property type="entry name" value="Beta-barrel_TonB"/>
</dbReference>
<evidence type="ECO:0000313" key="16">
    <source>
        <dbReference type="EMBL" id="OWQ93487.1"/>
    </source>
</evidence>
<keyword evidence="6" id="KW-0732">Signal</keyword>
<evidence type="ECO:0000256" key="13">
    <source>
        <dbReference type="SAM" id="MobiDB-lite"/>
    </source>
</evidence>
<dbReference type="Proteomes" id="UP000197468">
    <property type="component" value="Unassembled WGS sequence"/>
</dbReference>
<dbReference type="GO" id="GO:0015344">
    <property type="term" value="F:siderophore uptake transmembrane transporter activity"/>
    <property type="evidence" value="ECO:0007669"/>
    <property type="project" value="TreeGrafter"/>
</dbReference>
<dbReference type="InterPro" id="IPR012910">
    <property type="entry name" value="Plug_dom"/>
</dbReference>
<dbReference type="GO" id="GO:0044718">
    <property type="term" value="P:siderophore transmembrane transport"/>
    <property type="evidence" value="ECO:0007669"/>
    <property type="project" value="TreeGrafter"/>
</dbReference>
<feature type="compositionally biased region" description="Low complexity" evidence="13">
    <location>
        <begin position="96"/>
        <end position="117"/>
    </location>
</feature>
<feature type="region of interest" description="Disordered" evidence="13">
    <location>
        <begin position="414"/>
        <end position="449"/>
    </location>
</feature>
<reference evidence="16 17" key="1">
    <citation type="journal article" date="2008" name="Int. J. Syst. Evol. Microbiol.">
        <title>Description of Roseateles aquatilis sp. nov. and Roseateles terrae sp. nov., in the class Betaproteobacteria, and emended description of the genus Roseateles.</title>
        <authorList>
            <person name="Gomila M."/>
            <person name="Bowien B."/>
            <person name="Falsen E."/>
            <person name="Moore E.R."/>
            <person name="Lalucat J."/>
        </authorList>
    </citation>
    <scope>NUCLEOTIDE SEQUENCE [LARGE SCALE GENOMIC DNA]</scope>
    <source>
        <strain evidence="16 17">CCUG 48205</strain>
    </source>
</reference>
<keyword evidence="8 11" id="KW-0472">Membrane</keyword>
<feature type="compositionally biased region" description="Basic and acidic residues" evidence="13">
    <location>
        <begin position="437"/>
        <end position="447"/>
    </location>
</feature>
<comment type="subcellular location">
    <subcellularLocation>
        <location evidence="1 11">Cell outer membrane</location>
        <topology evidence="1 11">Multi-pass membrane protein</topology>
    </subcellularLocation>
</comment>
<dbReference type="PANTHER" id="PTHR30069">
    <property type="entry name" value="TONB-DEPENDENT OUTER MEMBRANE RECEPTOR"/>
    <property type="match status" value="1"/>
</dbReference>
<comment type="similarity">
    <text evidence="2 11 12">Belongs to the TonB-dependent receptor family.</text>
</comment>
<dbReference type="InterPro" id="IPR039426">
    <property type="entry name" value="TonB-dep_rcpt-like"/>
</dbReference>
<evidence type="ECO:0000256" key="4">
    <source>
        <dbReference type="ARBA" id="ARBA00022452"/>
    </source>
</evidence>
<evidence type="ECO:0000256" key="5">
    <source>
        <dbReference type="ARBA" id="ARBA00022692"/>
    </source>
</evidence>
<dbReference type="GO" id="GO:0009279">
    <property type="term" value="C:cell outer membrane"/>
    <property type="evidence" value="ECO:0007669"/>
    <property type="project" value="UniProtKB-SubCell"/>
</dbReference>